<dbReference type="Pfam" id="PF00668">
    <property type="entry name" value="Condensation"/>
    <property type="match status" value="1"/>
</dbReference>
<dbReference type="Gene3D" id="3.40.50.12780">
    <property type="entry name" value="N-terminal domain of ligase-like"/>
    <property type="match status" value="1"/>
</dbReference>
<dbReference type="InterPro" id="IPR042099">
    <property type="entry name" value="ANL_N_sf"/>
</dbReference>
<keyword evidence="4" id="KW-0597">Phosphoprotein</keyword>
<evidence type="ECO:0000256" key="3">
    <source>
        <dbReference type="ARBA" id="ARBA00022450"/>
    </source>
</evidence>
<gene>
    <name evidence="6" type="ORF">QQ020_35865</name>
</gene>
<dbReference type="InterPro" id="IPR020806">
    <property type="entry name" value="PKS_PP-bd"/>
</dbReference>
<evidence type="ECO:0000313" key="7">
    <source>
        <dbReference type="Proteomes" id="UP001172083"/>
    </source>
</evidence>
<dbReference type="SUPFAM" id="SSF52777">
    <property type="entry name" value="CoA-dependent acyltransferases"/>
    <property type="match status" value="1"/>
</dbReference>
<dbReference type="Proteomes" id="UP001172083">
    <property type="component" value="Unassembled WGS sequence"/>
</dbReference>
<dbReference type="PROSITE" id="PS00012">
    <property type="entry name" value="PHOSPHOPANTETHEINE"/>
    <property type="match status" value="1"/>
</dbReference>
<keyword evidence="3" id="KW-0596">Phosphopantetheine</keyword>
<sequence length="898" mass="102101">MSSKTLVNVLEQARIGSKGITFIGYLGKERFLSYKALYEKATYTLYNLQKMGLGPGDELVFQINDNEKFLQVFWGCLLGKIIPIPLSDGKKPDHKSKVINVWKSLNRPYLICNVAEIDHLGDYARENQNGSVFDNIADRLIDLNDALKESKAGRLEKVLPEDIAYIQYSSGSTGEPKGVVLTHRNLVVNTTDIFSRSQMSASDSMLSWMPLTHDMGLICFHLTGVLAAVHQYLIPATLFIKRPLLWFEKVSKHKVTQLYSPNFGYQYFLSALKPLHVYQWDLSSVRLIYNGAEPISKSLCEDFMKTMGEYGLCRTAMFPGYGLAEASVAVSLPNVGDELTFLALNRKKLNIGDLVEEWDDLTQRPIYFAEVGYPIANCQVRIVHDNMVLSENRIGHVQIKGANVTKCYYTNEEATQKVFTKDGWLNTGDLGFFRNGRLVITGRSKNLIIINGQNYYPQDIEQFALEVEGVKPGGVAICCIPEADDLLYQKLVLFVLFKKSMEEFLPLALQLKEKIFNAIGLIIDQVVAVKKIPKTTSGKVQNFKLVENYEDGFYKQDSARLEYLEKMYNQNPNFHKLSLTEKLQVIYRELFGKRVLSNNEDFFTAGVNSLMATRLASRIHQLLGIELTIRDIFENPTVVSLSEYLAGKSARKFAPIPVKPQAAHYQLSFGQKRLWSISKFGEKTPACNLFFGFLIKGRSQVDKLALNPEILGRVLQSLVARHESLRTVFVEVEGEPRQKILSVEESGFELDYKDLRADPRAIDRVKQIAQREAETPFDLSTGPLLRAKLLQVDTEGYYLLLTVHHIIVDGWSMELLSNEIHILYRSYVSGEAVLLPPLRIQYKDYTYWQEQQLSGERLKGHRQYWMDQLSGELPVLELPTDYPRPSLPSLRGKTLEFT</sequence>
<comment type="similarity">
    <text evidence="2">Belongs to the ATP-dependent AMP-binding enzyme family.</text>
</comment>
<dbReference type="PROSITE" id="PS50075">
    <property type="entry name" value="CARRIER"/>
    <property type="match status" value="1"/>
</dbReference>
<dbReference type="Pfam" id="PF00501">
    <property type="entry name" value="AMP-binding"/>
    <property type="match status" value="1"/>
</dbReference>
<dbReference type="InterPro" id="IPR036736">
    <property type="entry name" value="ACP-like_sf"/>
</dbReference>
<comment type="cofactor">
    <cofactor evidence="1">
        <name>pantetheine 4'-phosphate</name>
        <dbReference type="ChEBI" id="CHEBI:47942"/>
    </cofactor>
</comment>
<dbReference type="PANTHER" id="PTHR22754">
    <property type="entry name" value="DISCO-INTERACTING PROTEIN 2 DIP2 -RELATED"/>
    <property type="match status" value="1"/>
</dbReference>
<dbReference type="SUPFAM" id="SSF47336">
    <property type="entry name" value="ACP-like"/>
    <property type="match status" value="1"/>
</dbReference>
<dbReference type="CDD" id="cd19531">
    <property type="entry name" value="LCL_NRPS-like"/>
    <property type="match status" value="1"/>
</dbReference>
<dbReference type="InterPro" id="IPR020845">
    <property type="entry name" value="AMP-binding_CS"/>
</dbReference>
<dbReference type="InterPro" id="IPR023213">
    <property type="entry name" value="CAT-like_dom_sf"/>
</dbReference>
<evidence type="ECO:0000256" key="1">
    <source>
        <dbReference type="ARBA" id="ARBA00001957"/>
    </source>
</evidence>
<feature type="domain" description="Carrier" evidence="5">
    <location>
        <begin position="574"/>
        <end position="649"/>
    </location>
</feature>
<dbReference type="InterPro" id="IPR001242">
    <property type="entry name" value="Condensation_dom"/>
</dbReference>
<dbReference type="PROSITE" id="PS00455">
    <property type="entry name" value="AMP_BINDING"/>
    <property type="match status" value="1"/>
</dbReference>
<accession>A0ABT8LLC2</accession>
<dbReference type="SUPFAM" id="SSF56801">
    <property type="entry name" value="Acetyl-CoA synthetase-like"/>
    <property type="match status" value="1"/>
</dbReference>
<evidence type="ECO:0000313" key="6">
    <source>
        <dbReference type="EMBL" id="MDN5217505.1"/>
    </source>
</evidence>
<feature type="non-terminal residue" evidence="6">
    <location>
        <position position="898"/>
    </location>
</feature>
<dbReference type="PANTHER" id="PTHR22754:SF32">
    <property type="entry name" value="DISCO-INTERACTING PROTEIN 2"/>
    <property type="match status" value="1"/>
</dbReference>
<dbReference type="EMBL" id="JAUJEB010000021">
    <property type="protein sequence ID" value="MDN5217505.1"/>
    <property type="molecule type" value="Genomic_DNA"/>
</dbReference>
<dbReference type="Gene3D" id="1.10.1200.10">
    <property type="entry name" value="ACP-like"/>
    <property type="match status" value="1"/>
</dbReference>
<keyword evidence="7" id="KW-1185">Reference proteome</keyword>
<dbReference type="RefSeq" id="WP_346762840.1">
    <property type="nucleotide sequence ID" value="NZ_JAUJEB010000021.1"/>
</dbReference>
<reference evidence="6" key="1">
    <citation type="submission" date="2023-06" db="EMBL/GenBank/DDBJ databases">
        <title>Genomic of Agaribacillus aureum.</title>
        <authorList>
            <person name="Wang G."/>
        </authorList>
    </citation>
    <scope>NUCLEOTIDE SEQUENCE</scope>
    <source>
        <strain evidence="6">BMA12</strain>
    </source>
</reference>
<dbReference type="Gene3D" id="3.30.559.10">
    <property type="entry name" value="Chloramphenicol acetyltransferase-like domain"/>
    <property type="match status" value="1"/>
</dbReference>
<protein>
    <submittedName>
        <fullName evidence="6">AMP-binding protein</fullName>
    </submittedName>
</protein>
<comment type="caution">
    <text evidence="6">The sequence shown here is derived from an EMBL/GenBank/DDBJ whole genome shotgun (WGS) entry which is preliminary data.</text>
</comment>
<dbReference type="InterPro" id="IPR045851">
    <property type="entry name" value="AMP-bd_C_sf"/>
</dbReference>
<name>A0ABT8LLC2_9BACT</name>
<dbReference type="Gene3D" id="3.30.559.30">
    <property type="entry name" value="Nonribosomal peptide synthetase, condensation domain"/>
    <property type="match status" value="1"/>
</dbReference>
<evidence type="ECO:0000259" key="5">
    <source>
        <dbReference type="PROSITE" id="PS50075"/>
    </source>
</evidence>
<dbReference type="InterPro" id="IPR009081">
    <property type="entry name" value="PP-bd_ACP"/>
</dbReference>
<evidence type="ECO:0000256" key="2">
    <source>
        <dbReference type="ARBA" id="ARBA00006432"/>
    </source>
</evidence>
<dbReference type="SMART" id="SM00823">
    <property type="entry name" value="PKS_PP"/>
    <property type="match status" value="1"/>
</dbReference>
<proteinExistence type="inferred from homology"/>
<evidence type="ECO:0000256" key="4">
    <source>
        <dbReference type="ARBA" id="ARBA00022553"/>
    </source>
</evidence>
<dbReference type="Pfam" id="PF00550">
    <property type="entry name" value="PP-binding"/>
    <property type="match status" value="1"/>
</dbReference>
<organism evidence="6 7">
    <name type="scientific">Agaribacillus aureus</name>
    <dbReference type="NCBI Taxonomy" id="3051825"/>
    <lineage>
        <taxon>Bacteria</taxon>
        <taxon>Pseudomonadati</taxon>
        <taxon>Bacteroidota</taxon>
        <taxon>Cytophagia</taxon>
        <taxon>Cytophagales</taxon>
        <taxon>Splendidivirgaceae</taxon>
        <taxon>Agaribacillus</taxon>
    </lineage>
</organism>
<dbReference type="InterPro" id="IPR000873">
    <property type="entry name" value="AMP-dep_synth/lig_dom"/>
</dbReference>
<dbReference type="Gene3D" id="3.30.300.30">
    <property type="match status" value="1"/>
</dbReference>
<dbReference type="InterPro" id="IPR006162">
    <property type="entry name" value="Ppantetheine_attach_site"/>
</dbReference>